<evidence type="ECO:0000256" key="1">
    <source>
        <dbReference type="ARBA" id="ARBA00022723"/>
    </source>
</evidence>
<keyword evidence="5" id="KW-1133">Transmembrane helix</keyword>
<feature type="transmembrane region" description="Helical" evidence="5">
    <location>
        <begin position="232"/>
        <end position="264"/>
    </location>
</feature>
<organism evidence="9 10">
    <name type="scientific">Aphanomyces stellatus</name>
    <dbReference type="NCBI Taxonomy" id="120398"/>
    <lineage>
        <taxon>Eukaryota</taxon>
        <taxon>Sar</taxon>
        <taxon>Stramenopiles</taxon>
        <taxon>Oomycota</taxon>
        <taxon>Saprolegniomycetes</taxon>
        <taxon>Saprolegniales</taxon>
        <taxon>Verrucalvaceae</taxon>
        <taxon>Aphanomyces</taxon>
    </lineage>
</organism>
<dbReference type="InterPro" id="IPR011016">
    <property type="entry name" value="Znf_RING-CH"/>
</dbReference>
<evidence type="ECO:0000256" key="5">
    <source>
        <dbReference type="SAM" id="Phobius"/>
    </source>
</evidence>
<accession>A0A485KSH1</accession>
<proteinExistence type="predicted"/>
<dbReference type="InterPro" id="IPR013083">
    <property type="entry name" value="Znf_RING/FYVE/PHD"/>
</dbReference>
<keyword evidence="2 4" id="KW-0863">Zinc-finger</keyword>
<evidence type="ECO:0000313" key="9">
    <source>
        <dbReference type="EMBL" id="VFT88139.1"/>
    </source>
</evidence>
<reference evidence="8" key="2">
    <citation type="submission" date="2019-06" db="EMBL/GenBank/DDBJ databases">
        <title>Genomics analysis of Aphanomyces spp. identifies a new class of oomycete effector associated with host adaptation.</title>
        <authorList>
            <person name="Gaulin E."/>
        </authorList>
    </citation>
    <scope>NUCLEOTIDE SEQUENCE</scope>
    <source>
        <strain evidence="8">CBS 578.67</strain>
    </source>
</reference>
<dbReference type="SMART" id="SM00744">
    <property type="entry name" value="RINGv"/>
    <property type="match status" value="1"/>
</dbReference>
<dbReference type="SUPFAM" id="SSF57850">
    <property type="entry name" value="RING/U-box"/>
    <property type="match status" value="1"/>
</dbReference>
<keyword evidence="3" id="KW-0862">Zinc</keyword>
<evidence type="ECO:0000256" key="4">
    <source>
        <dbReference type="PROSITE-ProRule" id="PRU00175"/>
    </source>
</evidence>
<feature type="domain" description="RING-type" evidence="6">
    <location>
        <begin position="46"/>
        <end position="98"/>
    </location>
</feature>
<feature type="transmembrane region" description="Helical" evidence="5">
    <location>
        <begin position="123"/>
        <end position="143"/>
    </location>
</feature>
<evidence type="ECO:0000256" key="2">
    <source>
        <dbReference type="ARBA" id="ARBA00022771"/>
    </source>
</evidence>
<keyword evidence="5" id="KW-0812">Transmembrane</keyword>
<dbReference type="Proteomes" id="UP000332933">
    <property type="component" value="Unassembled WGS sequence"/>
</dbReference>
<evidence type="ECO:0000313" key="8">
    <source>
        <dbReference type="EMBL" id="KAF0698080.1"/>
    </source>
</evidence>
<feature type="domain" description="RING-CH-type" evidence="7">
    <location>
        <begin position="38"/>
        <end position="104"/>
    </location>
</feature>
<evidence type="ECO:0000256" key="3">
    <source>
        <dbReference type="ARBA" id="ARBA00022833"/>
    </source>
</evidence>
<dbReference type="PANTHER" id="PTHR46347:SF1">
    <property type="entry name" value="RING_FYVE_PHD ZINC FINGER SUPERFAMILY PROTEIN"/>
    <property type="match status" value="1"/>
</dbReference>
<dbReference type="PROSITE" id="PS51292">
    <property type="entry name" value="ZF_RING_CH"/>
    <property type="match status" value="1"/>
</dbReference>
<dbReference type="GO" id="GO:0008270">
    <property type="term" value="F:zinc ion binding"/>
    <property type="evidence" value="ECO:0007669"/>
    <property type="project" value="UniProtKB-KW"/>
</dbReference>
<dbReference type="Pfam" id="PF12906">
    <property type="entry name" value="RINGv"/>
    <property type="match status" value="1"/>
</dbReference>
<evidence type="ECO:0000313" key="10">
    <source>
        <dbReference type="Proteomes" id="UP000332933"/>
    </source>
</evidence>
<keyword evidence="5" id="KW-0472">Membrane</keyword>
<reference evidence="9 10" key="1">
    <citation type="submission" date="2019-03" db="EMBL/GenBank/DDBJ databases">
        <authorList>
            <person name="Gaulin E."/>
            <person name="Dumas B."/>
        </authorList>
    </citation>
    <scope>NUCLEOTIDE SEQUENCE [LARGE SCALE GENOMIC DNA]</scope>
    <source>
        <strain evidence="9">CBS 568.67</strain>
    </source>
</reference>
<feature type="transmembrane region" description="Helical" evidence="5">
    <location>
        <begin position="174"/>
        <end position="197"/>
    </location>
</feature>
<evidence type="ECO:0000259" key="6">
    <source>
        <dbReference type="PROSITE" id="PS50089"/>
    </source>
</evidence>
<keyword evidence="10" id="KW-1185">Reference proteome</keyword>
<sequence length="292" mass="32620">MKTSSEFQDVSGDHTLTRPSLGPIASALRVHAASATHNSYDDDPSCYMCMESTRGGVDSPMELIAPCACLSYVHRHCLDHWRATSNTYHAMTRCPTCHQNYAFETIRVNDADELDRQIRQEQIWRWCFAIGIMLVGSLVIWLIDRGTPAFFHLHWNGLDGKIYNWIGLTHVPRFIVYFVVSVLMAGFITGLVTILAFCHRNDTPTDCCDLCLDCTHHGCNASNDVGDCGNDFAAVVGVLVLVCVIFVGFAMMLTAIVGGVGSAIDRRGERRIRSLQVQQERVRNLRPLHNMV</sequence>
<keyword evidence="1" id="KW-0479">Metal-binding</keyword>
<dbReference type="InterPro" id="IPR001841">
    <property type="entry name" value="Znf_RING"/>
</dbReference>
<dbReference type="AlphaFoldDB" id="A0A485KSH1"/>
<dbReference type="PANTHER" id="PTHR46347">
    <property type="entry name" value="RING/FYVE/PHD ZINC FINGER SUPERFAMILY PROTEIN"/>
    <property type="match status" value="1"/>
</dbReference>
<protein>
    <submittedName>
        <fullName evidence="9">Aste57867_11277 protein</fullName>
    </submittedName>
</protein>
<dbReference type="EMBL" id="CAADRA010005288">
    <property type="protein sequence ID" value="VFT88139.1"/>
    <property type="molecule type" value="Genomic_DNA"/>
</dbReference>
<dbReference type="OrthoDB" id="75398at2759"/>
<gene>
    <name evidence="9" type="primary">Aste57867_11277</name>
    <name evidence="8" type="ORF">As57867_011235</name>
    <name evidence="9" type="ORF">ASTE57867_11277</name>
</gene>
<evidence type="ECO:0000259" key="7">
    <source>
        <dbReference type="PROSITE" id="PS51292"/>
    </source>
</evidence>
<dbReference type="Gene3D" id="3.30.40.10">
    <property type="entry name" value="Zinc/RING finger domain, C3HC4 (zinc finger)"/>
    <property type="match status" value="1"/>
</dbReference>
<name>A0A485KSH1_9STRA</name>
<dbReference type="EMBL" id="VJMH01005267">
    <property type="protein sequence ID" value="KAF0698080.1"/>
    <property type="molecule type" value="Genomic_DNA"/>
</dbReference>
<dbReference type="PROSITE" id="PS50089">
    <property type="entry name" value="ZF_RING_2"/>
    <property type="match status" value="1"/>
</dbReference>